<dbReference type="PANTHER" id="PTHR40375:SF2">
    <property type="entry name" value="SPORULATION-SPECIFIC PROTEIN 22"/>
    <property type="match status" value="1"/>
</dbReference>
<dbReference type="InParanoid" id="A0A067N1B2"/>
<keyword evidence="4" id="KW-1185">Reference proteome</keyword>
<reference evidence="4" key="1">
    <citation type="journal article" date="2014" name="Proc. Natl. Acad. Sci. U.S.A.">
        <title>Extensive sampling of basidiomycete genomes demonstrates inadequacy of the white-rot/brown-rot paradigm for wood decay fungi.</title>
        <authorList>
            <person name="Riley R."/>
            <person name="Salamov A.A."/>
            <person name="Brown D.W."/>
            <person name="Nagy L.G."/>
            <person name="Floudas D."/>
            <person name="Held B.W."/>
            <person name="Levasseur A."/>
            <person name="Lombard V."/>
            <person name="Morin E."/>
            <person name="Otillar R."/>
            <person name="Lindquist E.A."/>
            <person name="Sun H."/>
            <person name="LaButti K.M."/>
            <person name="Schmutz J."/>
            <person name="Jabbour D."/>
            <person name="Luo H."/>
            <person name="Baker S.E."/>
            <person name="Pisabarro A.G."/>
            <person name="Walton J.D."/>
            <person name="Blanchette R.A."/>
            <person name="Henrissat B."/>
            <person name="Martin F."/>
            <person name="Cullen D."/>
            <person name="Hibbett D.S."/>
            <person name="Grigoriev I.V."/>
        </authorList>
    </citation>
    <scope>NUCLEOTIDE SEQUENCE [LARGE SCALE GENOMIC DNA]</scope>
    <source>
        <strain evidence="4">FD-172 SS1</strain>
    </source>
</reference>
<dbReference type="OrthoDB" id="65716at2759"/>
<sequence length="960" mass="107422">MRADMLTRAPFRALDLLITIKANLSDPTSVHHSSVLEHLHKLCTLCECFTQLRPKLKRNWSSFADTLDREGVSLWNTSTFFRHDEKDTLEDRKLFAALRLAGYRLIEAGLETELSSEALIGVLKLASKAGSALSACGDNVAASNVLRCAASFEESLRNTSSTSDGDEKARAAAVVAYYTGRMEATWKEGNESVAFFMLQQATDEHRLSFLSSHDREHLAAKALEIGKSLFKAPKQGPPTESPLSAKRACDSVNWLQKALQLVEKSNDVEKTPNAVDLKRAILRSLARAYYLSSSLDPSNLTRAEATVDELIGTLDSENRQSREENQKLRWMKLAVLKRKKTGDRGLVEVFRSIIDHLHFSDSEVSDVLQELRLLAETQRSLVTAATQVFLERALDSDSNAGHPFVDRILLSLIFHVKSNPDPNTALDDIEKACASIARHPDFALEKVPTLACQSVLWKYADKLYSGKKWSQAADWYLLAAHQAFKVMAPSSNSKCFRKAALCHIQQGDYSKASSIIRKCPGNEAATQYVVFLAAVHQGLEDESIRAVQAMVSAKDFDRKMLLLATQLAHETRLKPLLLVILESLLKTLRSEVGVETEVEGITLARCMIRIVLERLKEPAADAGALVPTLIRHLNCAKELVETTFTKKGGALIAKDLSWLWRSAYNAAIQGCSEWDNEQVLQLFDIAFELMEAYQRAAVGDADPNMVVYMVLAKFSSLCARVFATRIPPDSSEEERSRLADDLRGFKAIVRDSQVKLHDDAQRERLAQILHYTNVFEAEQLCRLRQWDRLADAIKTISQSTEDAKLETFEAITDILWVEAECPHTVLLAALEEILHSTLNHELLSVEKFSRWMRAICSILLSRNRPSDRLKALGYIEQAVDVLKSTVGSSDRDDVYPQDERQWLLTVSYNTGVECFGASHLDEAKRWFESATVLCGYVNDGKTKATKIADAYKNLLSRYGE</sequence>
<keyword evidence="1" id="KW-0469">Meiosis</keyword>
<dbReference type="Gene3D" id="1.25.40.10">
    <property type="entry name" value="Tetratricopeptide repeat domain"/>
    <property type="match status" value="1"/>
</dbReference>
<dbReference type="Pfam" id="PF08631">
    <property type="entry name" value="SPO22"/>
    <property type="match status" value="1"/>
</dbReference>
<dbReference type="InterPro" id="IPR039057">
    <property type="entry name" value="Spo22/ZIP4"/>
</dbReference>
<name>A0A067N1B2_BOTB1</name>
<evidence type="ECO:0000256" key="2">
    <source>
        <dbReference type="ARBA" id="ARBA00031845"/>
    </source>
</evidence>
<dbReference type="AlphaFoldDB" id="A0A067N1B2"/>
<dbReference type="EMBL" id="KL198023">
    <property type="protein sequence ID" value="KDQ17571.1"/>
    <property type="molecule type" value="Genomic_DNA"/>
</dbReference>
<proteinExistence type="predicted"/>
<protein>
    <recommendedName>
        <fullName evidence="2">Protein ZIP4 homolog</fullName>
    </recommendedName>
</protein>
<dbReference type="PANTHER" id="PTHR40375">
    <property type="entry name" value="SPORULATION-SPECIFIC PROTEIN 22"/>
    <property type="match status" value="1"/>
</dbReference>
<dbReference type="STRING" id="930990.A0A067N1B2"/>
<dbReference type="HOGENOM" id="CLU_006898_0_0_1"/>
<gene>
    <name evidence="3" type="ORF">BOTBODRAFT_64038</name>
</gene>
<organism evidence="3 4">
    <name type="scientific">Botryobasidium botryosum (strain FD-172 SS1)</name>
    <dbReference type="NCBI Taxonomy" id="930990"/>
    <lineage>
        <taxon>Eukaryota</taxon>
        <taxon>Fungi</taxon>
        <taxon>Dikarya</taxon>
        <taxon>Basidiomycota</taxon>
        <taxon>Agaricomycotina</taxon>
        <taxon>Agaricomycetes</taxon>
        <taxon>Cantharellales</taxon>
        <taxon>Botryobasidiaceae</taxon>
        <taxon>Botryobasidium</taxon>
    </lineage>
</organism>
<dbReference type="InterPro" id="IPR011990">
    <property type="entry name" value="TPR-like_helical_dom_sf"/>
</dbReference>
<evidence type="ECO:0000313" key="3">
    <source>
        <dbReference type="EMBL" id="KDQ17571.1"/>
    </source>
</evidence>
<dbReference type="InterPro" id="IPR013940">
    <property type="entry name" value="Spo22/ZIP4/TEX11"/>
</dbReference>
<accession>A0A067N1B2</accession>
<evidence type="ECO:0000313" key="4">
    <source>
        <dbReference type="Proteomes" id="UP000027195"/>
    </source>
</evidence>
<dbReference type="GO" id="GO:0051321">
    <property type="term" value="P:meiotic cell cycle"/>
    <property type="evidence" value="ECO:0007669"/>
    <property type="project" value="UniProtKB-KW"/>
</dbReference>
<dbReference type="GO" id="GO:0090173">
    <property type="term" value="P:regulation of synaptonemal complex assembly"/>
    <property type="evidence" value="ECO:0007669"/>
    <property type="project" value="InterPro"/>
</dbReference>
<dbReference type="Proteomes" id="UP000027195">
    <property type="component" value="Unassembled WGS sequence"/>
</dbReference>
<evidence type="ECO:0000256" key="1">
    <source>
        <dbReference type="ARBA" id="ARBA00023254"/>
    </source>
</evidence>